<dbReference type="CDD" id="cd18966">
    <property type="entry name" value="chromodomain"/>
    <property type="match status" value="1"/>
</dbReference>
<dbReference type="SMART" id="SM00356">
    <property type="entry name" value="ZnF_C3H1"/>
    <property type="match status" value="4"/>
</dbReference>
<feature type="zinc finger region" description="C3H1-type" evidence="5">
    <location>
        <begin position="483"/>
        <end position="511"/>
    </location>
</feature>
<gene>
    <name evidence="9" type="ORF">KVT40_006264</name>
</gene>
<dbReference type="InterPro" id="IPR000571">
    <property type="entry name" value="Znf_CCCH"/>
</dbReference>
<organism evidence="9 10">
    <name type="scientific">Elsinoe batatas</name>
    <dbReference type="NCBI Taxonomy" id="2601811"/>
    <lineage>
        <taxon>Eukaryota</taxon>
        <taxon>Fungi</taxon>
        <taxon>Dikarya</taxon>
        <taxon>Ascomycota</taxon>
        <taxon>Pezizomycotina</taxon>
        <taxon>Dothideomycetes</taxon>
        <taxon>Dothideomycetidae</taxon>
        <taxon>Myriangiales</taxon>
        <taxon>Elsinoaceae</taxon>
        <taxon>Elsinoe</taxon>
    </lineage>
</organism>
<feature type="region of interest" description="Disordered" evidence="6">
    <location>
        <begin position="232"/>
        <end position="271"/>
    </location>
</feature>
<keyword evidence="10" id="KW-1185">Reference proteome</keyword>
<evidence type="ECO:0000259" key="7">
    <source>
        <dbReference type="PROSITE" id="PS50013"/>
    </source>
</evidence>
<dbReference type="SUPFAM" id="SSF90229">
    <property type="entry name" value="CCCH zinc finger"/>
    <property type="match status" value="1"/>
</dbReference>
<dbReference type="Pfam" id="PF00385">
    <property type="entry name" value="Chromo"/>
    <property type="match status" value="1"/>
</dbReference>
<feature type="domain" description="C3H1-type" evidence="8">
    <location>
        <begin position="665"/>
        <end position="689"/>
    </location>
</feature>
<comment type="subunit">
    <text evidence="1">Component of the NuA4 histone acetyltransferase complex.</text>
</comment>
<evidence type="ECO:0000256" key="4">
    <source>
        <dbReference type="ARBA" id="ARBA00022833"/>
    </source>
</evidence>
<feature type="compositionally biased region" description="Polar residues" evidence="6">
    <location>
        <begin position="232"/>
        <end position="241"/>
    </location>
</feature>
<feature type="region of interest" description="Disordered" evidence="6">
    <location>
        <begin position="116"/>
        <end position="215"/>
    </location>
</feature>
<evidence type="ECO:0000259" key="8">
    <source>
        <dbReference type="PROSITE" id="PS50103"/>
    </source>
</evidence>
<name>A0A8K0L0A2_9PEZI</name>
<feature type="region of interest" description="Disordered" evidence="6">
    <location>
        <begin position="1207"/>
        <end position="1256"/>
    </location>
</feature>
<feature type="region of interest" description="Disordered" evidence="6">
    <location>
        <begin position="302"/>
        <end position="393"/>
    </location>
</feature>
<dbReference type="InterPro" id="IPR023780">
    <property type="entry name" value="Chromo_domain"/>
</dbReference>
<dbReference type="Gene3D" id="4.10.1000.10">
    <property type="entry name" value="Zinc finger, CCCH-type"/>
    <property type="match status" value="1"/>
</dbReference>
<dbReference type="InterPro" id="IPR000953">
    <property type="entry name" value="Chromo/chromo_shadow_dom"/>
</dbReference>
<evidence type="ECO:0000256" key="6">
    <source>
        <dbReference type="SAM" id="MobiDB-lite"/>
    </source>
</evidence>
<dbReference type="EMBL" id="JAESVG020000007">
    <property type="protein sequence ID" value="KAG8625863.1"/>
    <property type="molecule type" value="Genomic_DNA"/>
</dbReference>
<keyword evidence="2 5" id="KW-0479">Metal-binding</keyword>
<protein>
    <recommendedName>
        <fullName evidence="11">Chromo domain-containing protein</fullName>
    </recommendedName>
</protein>
<keyword evidence="4 5" id="KW-0862">Zinc</keyword>
<dbReference type="InterPro" id="IPR036855">
    <property type="entry name" value="Znf_CCCH_sf"/>
</dbReference>
<feature type="compositionally biased region" description="Polar residues" evidence="6">
    <location>
        <begin position="195"/>
        <end position="204"/>
    </location>
</feature>
<dbReference type="GO" id="GO:0008270">
    <property type="term" value="F:zinc ion binding"/>
    <property type="evidence" value="ECO:0007669"/>
    <property type="project" value="UniProtKB-KW"/>
</dbReference>
<dbReference type="SMART" id="SM00298">
    <property type="entry name" value="CHROMO"/>
    <property type="match status" value="1"/>
</dbReference>
<evidence type="ECO:0000313" key="10">
    <source>
        <dbReference type="Proteomes" id="UP000809789"/>
    </source>
</evidence>
<evidence type="ECO:0000313" key="9">
    <source>
        <dbReference type="EMBL" id="KAG8625863.1"/>
    </source>
</evidence>
<feature type="domain" description="C3H1-type" evidence="8">
    <location>
        <begin position="516"/>
        <end position="544"/>
    </location>
</feature>
<dbReference type="OrthoDB" id="1918685at2759"/>
<dbReference type="AlphaFoldDB" id="A0A8K0L0A2"/>
<feature type="compositionally biased region" description="Basic and acidic residues" evidence="6">
    <location>
        <begin position="205"/>
        <end position="215"/>
    </location>
</feature>
<dbReference type="GO" id="GO:0006338">
    <property type="term" value="P:chromatin remodeling"/>
    <property type="evidence" value="ECO:0007669"/>
    <property type="project" value="UniProtKB-ARBA"/>
</dbReference>
<feature type="compositionally biased region" description="Basic residues" evidence="6">
    <location>
        <begin position="171"/>
        <end position="181"/>
    </location>
</feature>
<proteinExistence type="predicted"/>
<dbReference type="PROSITE" id="PS50103">
    <property type="entry name" value="ZF_C3H1"/>
    <property type="match status" value="3"/>
</dbReference>
<feature type="zinc finger region" description="C3H1-type" evidence="5">
    <location>
        <begin position="665"/>
        <end position="689"/>
    </location>
</feature>
<sequence>MSSSDSDEDDCASIGSQDTVFEREYEIEDILAARRFGDKVLYLAKWVGYDLDQCTWEPRHSFGDEPVPSLWRERQVKLKRGEVKDVDVKDIHAQIKRAEQERQTRLDRRERLRQRRERLRQEEARAEEVRKARERASPARPKRTRGVAMKRISRDRVTAQDNSEDELGSPMKKRKLVRGRKPLAQQFDSEDELSATASSNTQPEVDTKREDQDGLKAARQLSEDAIDLIVKSSSSGLQSQDRAIDDSGQPTPHDQLISDLSKASGKNSDMIPATGVSQLAQSDAYNPANRLLVPDLDLDDAMSDGSLFGGSSQNDQTDPPDGEELSKTPARVHTSIPRSTGPEATHSPGGGAPTSTATSTKTFVRTRKTGISMTSEPVERRKSNKTGKDGGPAVAANAWSLRRQNTHRKYMQNHERPDADSLDIIDPKTGEIVRAAQRAADFSPPDLGNISYSPNDYSISDDERHANLWGDEPGTRTASIIRAKRPATCRRWLKQGGCKFGEGCHYLHELTDKWEAKTHSTCALWINGRCKFGDELCDRYHCQPNERNMYPPSASPAIGTYSAALRGQLSAAAFSALQRWERENGRQASVPTSDNLSPSSGIARSSMTYAQKMAKYVERYGPPPGEKRDITCRFWLRDRCTPRSGKPCEYAHACRTFVAFKISDPCKHWGERGSCIFSEALCLYHHCPFPGGDAAFLKYPMTCPAWKSGHCEYSAEDCDLYHVLWDPSVPEGERHPIASPESIVNDASDGELFEPATIATKLCFPASSSLDSLAASIAFTDASVLVATSFAYRAGELAFESTCFAADLAWRFQGARKPTHEGSIDAADDTTKDQLQKFGNFLLENLVGAIAYVGELMVVVHSPGDETWHSLHAANSGSSITAPLSLIAFDMTTLPGPFQVPINTVALGDQLPESASVPDITPIDLNPELLFCSAGGRKLRKLVYLMFPLDLEHEINALKTLLEEQEAQVMTTLEPGSWRVFVDRALSEKQEFIGGTVIWYPTITNYWQIPFMNIALHRASINHLRFETKMAVTATSAAVDNQRMTLIRIFSRGYAALVVDEVFIEEPHRALTIVQKFAAELEKSKTNSVPPNCLVVRPGIMEMLTDLRERGKSDDLKTKYYTQIGKLLLPLVYPYLLNMNDSGMDRGEYRPSLKLPTNQELPDYHVLASQNQAKATSALVAYFCQFTLSKVDQLSRFSVILPKYAGKDDVSSSDDDKEGRHDPILAPRTPKANELQKAKPDTEKRPPGDKTRRARQWQEQYRHVLFETSEKFLVR</sequence>
<dbReference type="Gene3D" id="2.40.50.40">
    <property type="match status" value="1"/>
</dbReference>
<dbReference type="Proteomes" id="UP000809789">
    <property type="component" value="Unassembled WGS sequence"/>
</dbReference>
<accession>A0A8K0L0A2</accession>
<feature type="compositionally biased region" description="Basic and acidic residues" evidence="6">
    <location>
        <begin position="1234"/>
        <end position="1251"/>
    </location>
</feature>
<feature type="domain" description="C3H1-type" evidence="8">
    <location>
        <begin position="483"/>
        <end position="511"/>
    </location>
</feature>
<evidence type="ECO:0000256" key="3">
    <source>
        <dbReference type="ARBA" id="ARBA00022771"/>
    </source>
</evidence>
<comment type="caution">
    <text evidence="9">The sequence shown here is derived from an EMBL/GenBank/DDBJ whole genome shotgun (WGS) entry which is preliminary data.</text>
</comment>
<evidence type="ECO:0000256" key="5">
    <source>
        <dbReference type="PROSITE-ProRule" id="PRU00723"/>
    </source>
</evidence>
<evidence type="ECO:0000256" key="1">
    <source>
        <dbReference type="ARBA" id="ARBA00011353"/>
    </source>
</evidence>
<dbReference type="InterPro" id="IPR016197">
    <property type="entry name" value="Chromo-like_dom_sf"/>
</dbReference>
<feature type="compositionally biased region" description="Basic and acidic residues" evidence="6">
    <location>
        <begin position="119"/>
        <end position="137"/>
    </location>
</feature>
<feature type="zinc finger region" description="C3H1-type" evidence="5">
    <location>
        <begin position="516"/>
        <end position="544"/>
    </location>
</feature>
<keyword evidence="3 5" id="KW-0863">Zinc-finger</keyword>
<dbReference type="SUPFAM" id="SSF54160">
    <property type="entry name" value="Chromo domain-like"/>
    <property type="match status" value="1"/>
</dbReference>
<dbReference type="Pfam" id="PF00642">
    <property type="entry name" value="zf-CCCH"/>
    <property type="match status" value="1"/>
</dbReference>
<feature type="domain" description="Chromo" evidence="7">
    <location>
        <begin position="25"/>
        <end position="58"/>
    </location>
</feature>
<evidence type="ECO:0008006" key="11">
    <source>
        <dbReference type="Google" id="ProtNLM"/>
    </source>
</evidence>
<reference evidence="9" key="1">
    <citation type="submission" date="2021-07" db="EMBL/GenBank/DDBJ databases">
        <title>Elsinoe batatas strain:CRI-CJ2 Genome sequencing and assembly.</title>
        <authorList>
            <person name="Huang L."/>
        </authorList>
    </citation>
    <scope>NUCLEOTIDE SEQUENCE</scope>
    <source>
        <strain evidence="9">CRI-CJ2</strain>
    </source>
</reference>
<evidence type="ECO:0000256" key="2">
    <source>
        <dbReference type="ARBA" id="ARBA00022723"/>
    </source>
</evidence>
<dbReference type="PROSITE" id="PS50013">
    <property type="entry name" value="CHROMO_2"/>
    <property type="match status" value="1"/>
</dbReference>